<dbReference type="CDD" id="cd05233">
    <property type="entry name" value="SDR_c"/>
    <property type="match status" value="1"/>
</dbReference>
<dbReference type="Gene3D" id="3.40.50.720">
    <property type="entry name" value="NAD(P)-binding Rossmann-like Domain"/>
    <property type="match status" value="1"/>
</dbReference>
<accession>A0A6G1J144</accession>
<proteinExistence type="inferred from homology"/>
<keyword evidence="3" id="KW-0560">Oxidoreductase</keyword>
<dbReference type="PRINTS" id="PR00080">
    <property type="entry name" value="SDRFAMILY"/>
</dbReference>
<keyword evidence="2" id="KW-0521">NADP</keyword>
<dbReference type="OrthoDB" id="417891at2759"/>
<evidence type="ECO:0000313" key="6">
    <source>
        <dbReference type="Proteomes" id="UP000799291"/>
    </source>
</evidence>
<dbReference type="Pfam" id="PF00106">
    <property type="entry name" value="adh_short"/>
    <property type="match status" value="1"/>
</dbReference>
<dbReference type="Proteomes" id="UP000799291">
    <property type="component" value="Unassembled WGS sequence"/>
</dbReference>
<dbReference type="AlphaFoldDB" id="A0A6G1J144"/>
<dbReference type="SUPFAM" id="SSF51735">
    <property type="entry name" value="NAD(P)-binding Rossmann-fold domains"/>
    <property type="match status" value="1"/>
</dbReference>
<gene>
    <name evidence="5" type="ORF">K458DRAFT_339485</name>
</gene>
<evidence type="ECO:0000256" key="2">
    <source>
        <dbReference type="ARBA" id="ARBA00022857"/>
    </source>
</evidence>
<dbReference type="PANTHER" id="PTHR42760">
    <property type="entry name" value="SHORT-CHAIN DEHYDROGENASES/REDUCTASES FAMILY MEMBER"/>
    <property type="match status" value="1"/>
</dbReference>
<dbReference type="FunFam" id="3.40.50.720:FF:000084">
    <property type="entry name" value="Short-chain dehydrogenase reductase"/>
    <property type="match status" value="1"/>
</dbReference>
<dbReference type="GO" id="GO:0016616">
    <property type="term" value="F:oxidoreductase activity, acting on the CH-OH group of donors, NAD or NADP as acceptor"/>
    <property type="evidence" value="ECO:0007669"/>
    <property type="project" value="TreeGrafter"/>
</dbReference>
<dbReference type="PANTHER" id="PTHR42760:SF133">
    <property type="entry name" value="3-OXOACYL-[ACYL-CARRIER-PROTEIN] REDUCTASE"/>
    <property type="match status" value="1"/>
</dbReference>
<comment type="similarity">
    <text evidence="1 4">Belongs to the short-chain dehydrogenases/reductases (SDR) family.</text>
</comment>
<evidence type="ECO:0000256" key="1">
    <source>
        <dbReference type="ARBA" id="ARBA00006484"/>
    </source>
</evidence>
<reference evidence="5" key="1">
    <citation type="journal article" date="2020" name="Stud. Mycol.">
        <title>101 Dothideomycetes genomes: a test case for predicting lifestyles and emergence of pathogens.</title>
        <authorList>
            <person name="Haridas S."/>
            <person name="Albert R."/>
            <person name="Binder M."/>
            <person name="Bloem J."/>
            <person name="Labutti K."/>
            <person name="Salamov A."/>
            <person name="Andreopoulos B."/>
            <person name="Baker S."/>
            <person name="Barry K."/>
            <person name="Bills G."/>
            <person name="Bluhm B."/>
            <person name="Cannon C."/>
            <person name="Castanera R."/>
            <person name="Culley D."/>
            <person name="Daum C."/>
            <person name="Ezra D."/>
            <person name="Gonzalez J."/>
            <person name="Henrissat B."/>
            <person name="Kuo A."/>
            <person name="Liang C."/>
            <person name="Lipzen A."/>
            <person name="Lutzoni F."/>
            <person name="Magnuson J."/>
            <person name="Mondo S."/>
            <person name="Nolan M."/>
            <person name="Ohm R."/>
            <person name="Pangilinan J."/>
            <person name="Park H.-J."/>
            <person name="Ramirez L."/>
            <person name="Alfaro M."/>
            <person name="Sun H."/>
            <person name="Tritt A."/>
            <person name="Yoshinaga Y."/>
            <person name="Zwiers L.-H."/>
            <person name="Turgeon B."/>
            <person name="Goodwin S."/>
            <person name="Spatafora J."/>
            <person name="Crous P."/>
            <person name="Grigoriev I."/>
        </authorList>
    </citation>
    <scope>NUCLEOTIDE SEQUENCE</scope>
    <source>
        <strain evidence="5">CBS 122367</strain>
    </source>
</reference>
<dbReference type="InterPro" id="IPR002347">
    <property type="entry name" value="SDR_fam"/>
</dbReference>
<evidence type="ECO:0000313" key="5">
    <source>
        <dbReference type="EMBL" id="KAF2684232.1"/>
    </source>
</evidence>
<dbReference type="EMBL" id="MU005582">
    <property type="protein sequence ID" value="KAF2684232.1"/>
    <property type="molecule type" value="Genomic_DNA"/>
</dbReference>
<dbReference type="PRINTS" id="PR00081">
    <property type="entry name" value="GDHRDH"/>
</dbReference>
<protein>
    <submittedName>
        <fullName evidence="5">NAD(P)-binding protein</fullName>
    </submittedName>
</protein>
<sequence length="261" mass="27666">MASFENKVVIITGCSSGIGLATTRLFLDRQAKVFGIDISRFKEELTEAQQKAFVFHEVDLTIPKAADDAVAACVIKYGPKIDVLINCAGISDGWSSADTLKDSEWERVIMVNLTVPVRLMTAVLPSMKEHKGGAIVNVGSKAGVSGASSGIAYTASKHGLVGATKNVAWRFHSANIRCNAVLPGGVNTNISSSVNMECFDPVGFGTFFPVVQLHVGKDEKGQPVTIIEPNDVARGIAFLASDEAKMVNGALLPIDAAWSTI</sequence>
<keyword evidence="6" id="KW-1185">Reference proteome</keyword>
<dbReference type="InterPro" id="IPR036291">
    <property type="entry name" value="NAD(P)-bd_dom_sf"/>
</dbReference>
<organism evidence="5 6">
    <name type="scientific">Lentithecium fluviatile CBS 122367</name>
    <dbReference type="NCBI Taxonomy" id="1168545"/>
    <lineage>
        <taxon>Eukaryota</taxon>
        <taxon>Fungi</taxon>
        <taxon>Dikarya</taxon>
        <taxon>Ascomycota</taxon>
        <taxon>Pezizomycotina</taxon>
        <taxon>Dothideomycetes</taxon>
        <taxon>Pleosporomycetidae</taxon>
        <taxon>Pleosporales</taxon>
        <taxon>Massarineae</taxon>
        <taxon>Lentitheciaceae</taxon>
        <taxon>Lentithecium</taxon>
    </lineage>
</organism>
<name>A0A6G1J144_9PLEO</name>
<evidence type="ECO:0000256" key="4">
    <source>
        <dbReference type="RuleBase" id="RU000363"/>
    </source>
</evidence>
<evidence type="ECO:0000256" key="3">
    <source>
        <dbReference type="ARBA" id="ARBA00023002"/>
    </source>
</evidence>